<dbReference type="Proteomes" id="UP000256686">
    <property type="component" value="Unassembled WGS sequence"/>
</dbReference>
<feature type="domain" description="SHSP" evidence="3">
    <location>
        <begin position="46"/>
        <end position="156"/>
    </location>
</feature>
<dbReference type="InterPro" id="IPR002068">
    <property type="entry name" value="A-crystallin/Hsp20_dom"/>
</dbReference>
<dbReference type="SUPFAM" id="SSF49764">
    <property type="entry name" value="HSP20-like chaperones"/>
    <property type="match status" value="1"/>
</dbReference>
<evidence type="ECO:0000256" key="1">
    <source>
        <dbReference type="PROSITE-ProRule" id="PRU00285"/>
    </source>
</evidence>
<name>A0A3D9CCN7_9FLAO</name>
<organism evidence="4 5">
    <name type="scientific">Chryseobacterium pennae</name>
    <dbReference type="NCBI Taxonomy" id="2258962"/>
    <lineage>
        <taxon>Bacteria</taxon>
        <taxon>Pseudomonadati</taxon>
        <taxon>Bacteroidota</taxon>
        <taxon>Flavobacteriia</taxon>
        <taxon>Flavobacteriales</taxon>
        <taxon>Weeksellaceae</taxon>
        <taxon>Chryseobacterium group</taxon>
        <taxon>Chryseobacterium</taxon>
    </lineage>
</organism>
<comment type="similarity">
    <text evidence="1 2">Belongs to the small heat shock protein (HSP20) family.</text>
</comment>
<dbReference type="RefSeq" id="WP_115969869.1">
    <property type="nucleotide sequence ID" value="NZ_QNVT01000004.1"/>
</dbReference>
<dbReference type="PROSITE" id="PS01031">
    <property type="entry name" value="SHSP"/>
    <property type="match status" value="1"/>
</dbReference>
<dbReference type="AlphaFoldDB" id="A0A3D9CCN7"/>
<dbReference type="EMBL" id="QNVT01000004">
    <property type="protein sequence ID" value="REC63271.1"/>
    <property type="molecule type" value="Genomic_DNA"/>
</dbReference>
<gene>
    <name evidence="4" type="ORF">DRF65_06345</name>
</gene>
<evidence type="ECO:0000259" key="3">
    <source>
        <dbReference type="PROSITE" id="PS01031"/>
    </source>
</evidence>
<protein>
    <submittedName>
        <fullName evidence="4">Hsp20/alpha crystallin family protein</fullName>
    </submittedName>
</protein>
<evidence type="ECO:0000313" key="5">
    <source>
        <dbReference type="Proteomes" id="UP000256686"/>
    </source>
</evidence>
<evidence type="ECO:0000256" key="2">
    <source>
        <dbReference type="RuleBase" id="RU003616"/>
    </source>
</evidence>
<dbReference type="InterPro" id="IPR008978">
    <property type="entry name" value="HSP20-like_chaperone"/>
</dbReference>
<sequence>MYTQHNHTHNPFGKQGQCNAFERSGFGKKFKEHFMGGNDPFKEMFDKKINNYKPVNITENENNFTVQLYAAGLHKESFKIAIKNQVLTISYTHEEKDPDSKLIYQEFYESSFERRFQLTDKVFDDQVLALYENGILTVTLPKNPEKNKPEQKVDIK</sequence>
<evidence type="ECO:0000313" key="4">
    <source>
        <dbReference type="EMBL" id="REC63271.1"/>
    </source>
</evidence>
<dbReference type="CDD" id="cd06464">
    <property type="entry name" value="ACD_sHsps-like"/>
    <property type="match status" value="1"/>
</dbReference>
<comment type="caution">
    <text evidence="4">The sequence shown here is derived from an EMBL/GenBank/DDBJ whole genome shotgun (WGS) entry which is preliminary data.</text>
</comment>
<dbReference type="InterPro" id="IPR031107">
    <property type="entry name" value="Small_HSP"/>
</dbReference>
<accession>A0A3D9CCN7</accession>
<reference evidence="5" key="1">
    <citation type="submission" date="2018-06" db="EMBL/GenBank/DDBJ databases">
        <authorList>
            <person name="Lum Nde A."/>
            <person name="Hugo C."/>
        </authorList>
    </citation>
    <scope>NUCLEOTIDE SEQUENCE [LARGE SCALE GENOMIC DNA]</scope>
    <source>
        <strain evidence="5">1_F178</strain>
    </source>
</reference>
<keyword evidence="5" id="KW-1185">Reference proteome</keyword>
<dbReference type="Pfam" id="PF00011">
    <property type="entry name" value="HSP20"/>
    <property type="match status" value="1"/>
</dbReference>
<dbReference type="Gene3D" id="2.60.40.790">
    <property type="match status" value="1"/>
</dbReference>
<proteinExistence type="inferred from homology"/>
<dbReference type="PANTHER" id="PTHR11527">
    <property type="entry name" value="HEAT-SHOCK PROTEIN 20 FAMILY MEMBER"/>
    <property type="match status" value="1"/>
</dbReference>